<dbReference type="Proteomes" id="UP000034710">
    <property type="component" value="Unassembled WGS sequence"/>
</dbReference>
<sequence length="39" mass="4638">MKKIAIFGIRGYQIIYSGYEIFTEKLVNLSNKTDFFYIL</sequence>
<dbReference type="EMBL" id="LBVJ01000050">
    <property type="protein sequence ID" value="KKQ82164.1"/>
    <property type="molecule type" value="Genomic_DNA"/>
</dbReference>
<evidence type="ECO:0000313" key="1">
    <source>
        <dbReference type="EMBL" id="KKQ82164.1"/>
    </source>
</evidence>
<feature type="non-terminal residue" evidence="1">
    <location>
        <position position="39"/>
    </location>
</feature>
<evidence type="ECO:0000313" key="2">
    <source>
        <dbReference type="Proteomes" id="UP000034710"/>
    </source>
</evidence>
<dbReference type="AlphaFoldDB" id="A0A0G0N8G6"/>
<proteinExistence type="predicted"/>
<name>A0A0G0N8G6_9BACT</name>
<comment type="caution">
    <text evidence="1">The sequence shown here is derived from an EMBL/GenBank/DDBJ whole genome shotgun (WGS) entry which is preliminary data.</text>
</comment>
<gene>
    <name evidence="1" type="ORF">UT06_C0050G0001</name>
</gene>
<reference evidence="1 2" key="1">
    <citation type="journal article" date="2015" name="Nature">
        <title>rRNA introns, odd ribosomes, and small enigmatic genomes across a large radiation of phyla.</title>
        <authorList>
            <person name="Brown C.T."/>
            <person name="Hug L.A."/>
            <person name="Thomas B.C."/>
            <person name="Sharon I."/>
            <person name="Castelle C.J."/>
            <person name="Singh A."/>
            <person name="Wilkins M.J."/>
            <person name="Williams K.H."/>
            <person name="Banfield J.F."/>
        </authorList>
    </citation>
    <scope>NUCLEOTIDE SEQUENCE [LARGE SCALE GENOMIC DNA]</scope>
</reference>
<accession>A0A0G0N8G6</accession>
<organism evidence="1 2">
    <name type="scientific">Candidatus Woesebacteria bacterium GW2011_GWA1_38_8</name>
    <dbReference type="NCBI Taxonomy" id="1618547"/>
    <lineage>
        <taxon>Bacteria</taxon>
        <taxon>Candidatus Woeseibacteriota</taxon>
    </lineage>
</organism>
<protein>
    <submittedName>
        <fullName evidence="1">Uncharacterized protein</fullName>
    </submittedName>
</protein>